<dbReference type="SUPFAM" id="SSF56954">
    <property type="entry name" value="Outer membrane efflux proteins (OEP)"/>
    <property type="match status" value="1"/>
</dbReference>
<dbReference type="PANTHER" id="PTHR30203:SF24">
    <property type="entry name" value="BLR4935 PROTEIN"/>
    <property type="match status" value="1"/>
</dbReference>
<dbReference type="EMBL" id="DXEL01000034">
    <property type="protein sequence ID" value="HIX74276.1"/>
    <property type="molecule type" value="Genomic_DNA"/>
</dbReference>
<dbReference type="InterPro" id="IPR010131">
    <property type="entry name" value="MdtP/NodT-like"/>
</dbReference>
<dbReference type="Gene3D" id="1.20.1600.10">
    <property type="entry name" value="Outer membrane efflux proteins (OEP)"/>
    <property type="match status" value="1"/>
</dbReference>
<evidence type="ECO:0000313" key="5">
    <source>
        <dbReference type="Proteomes" id="UP000886740"/>
    </source>
</evidence>
<evidence type="ECO:0000256" key="3">
    <source>
        <dbReference type="SAM" id="SignalP"/>
    </source>
</evidence>
<dbReference type="GO" id="GO:0015562">
    <property type="term" value="F:efflux transmembrane transporter activity"/>
    <property type="evidence" value="ECO:0007669"/>
    <property type="project" value="InterPro"/>
</dbReference>
<keyword evidence="3" id="KW-0732">Signal</keyword>
<dbReference type="PANTHER" id="PTHR30203">
    <property type="entry name" value="OUTER MEMBRANE CATION EFFLUX PROTEIN"/>
    <property type="match status" value="1"/>
</dbReference>
<keyword evidence="2" id="KW-0175">Coiled coil</keyword>
<dbReference type="Pfam" id="PF02321">
    <property type="entry name" value="OEP"/>
    <property type="match status" value="1"/>
</dbReference>
<comment type="similarity">
    <text evidence="1">Belongs to the outer membrane factor (OMF) (TC 1.B.17) family.</text>
</comment>
<sequence length="395" mass="44766">MRSLIILGLAWAAFSSPAGAQSLSMDEILRQVEANNKELKANYQSLEAQKVEAKLDNNLPDPSVTYSHFWGNKEDMGFTGEFVASQSFDFPTLYYQRGKLAKERAAGLDRQGASFRQQVLLQAQTICLDLVLLNQQRALLATRLDNAERLSAFYASKLEKGDANVIETNKIDLELLNTRTEYDLNENAREQKLRELALLNGGVEVAFDDTTYAIADELPDFESIRQEAIEADPNLQALRNDRVTALRQIRVNKAKGLPGLELGYRMNPSTGGRRYNGFLVGISIPLFSNRNYVRQAKAQALYAENRLESASDTAENELARLYSQALTLRESLGKYQSVLDKQNNVEILERAIQAGQISMIEYFVNVTTYYQSLQNYFTLQNQYQKVMAQLYKYRL</sequence>
<comment type="caution">
    <text evidence="4">The sequence shown here is derived from an EMBL/GenBank/DDBJ whole genome shotgun (WGS) entry which is preliminary data.</text>
</comment>
<feature type="chain" id="PRO_5038811277" evidence="3">
    <location>
        <begin position="21"/>
        <end position="395"/>
    </location>
</feature>
<name>A0A9D2BFG4_9BACT</name>
<organism evidence="4 5">
    <name type="scientific">Candidatus Parabacteroides intestinipullorum</name>
    <dbReference type="NCBI Taxonomy" id="2838723"/>
    <lineage>
        <taxon>Bacteria</taxon>
        <taxon>Pseudomonadati</taxon>
        <taxon>Bacteroidota</taxon>
        <taxon>Bacteroidia</taxon>
        <taxon>Bacteroidales</taxon>
        <taxon>Tannerellaceae</taxon>
        <taxon>Parabacteroides</taxon>
    </lineage>
</organism>
<reference evidence="4" key="2">
    <citation type="submission" date="2021-04" db="EMBL/GenBank/DDBJ databases">
        <authorList>
            <person name="Gilroy R."/>
        </authorList>
    </citation>
    <scope>NUCLEOTIDE SEQUENCE</scope>
    <source>
        <strain evidence="4">ChiGjej6B6-14162</strain>
    </source>
</reference>
<gene>
    <name evidence="4" type="ORF">H9977_04465</name>
</gene>
<reference evidence="4" key="1">
    <citation type="journal article" date="2021" name="PeerJ">
        <title>Extensive microbial diversity within the chicken gut microbiome revealed by metagenomics and culture.</title>
        <authorList>
            <person name="Gilroy R."/>
            <person name="Ravi A."/>
            <person name="Getino M."/>
            <person name="Pursley I."/>
            <person name="Horton D.L."/>
            <person name="Alikhan N.F."/>
            <person name="Baker D."/>
            <person name="Gharbi K."/>
            <person name="Hall N."/>
            <person name="Watson M."/>
            <person name="Adriaenssens E.M."/>
            <person name="Foster-Nyarko E."/>
            <person name="Jarju S."/>
            <person name="Secka A."/>
            <person name="Antonio M."/>
            <person name="Oren A."/>
            <person name="Chaudhuri R.R."/>
            <person name="La Ragione R."/>
            <person name="Hildebrand F."/>
            <person name="Pallen M.J."/>
        </authorList>
    </citation>
    <scope>NUCLEOTIDE SEQUENCE</scope>
    <source>
        <strain evidence="4">ChiGjej6B6-14162</strain>
    </source>
</reference>
<dbReference type="Proteomes" id="UP000886740">
    <property type="component" value="Unassembled WGS sequence"/>
</dbReference>
<dbReference type="InterPro" id="IPR003423">
    <property type="entry name" value="OMP_efflux"/>
</dbReference>
<evidence type="ECO:0000313" key="4">
    <source>
        <dbReference type="EMBL" id="HIX74276.1"/>
    </source>
</evidence>
<feature type="coiled-coil region" evidence="2">
    <location>
        <begin position="29"/>
        <end position="56"/>
    </location>
</feature>
<dbReference type="AlphaFoldDB" id="A0A9D2BFG4"/>
<feature type="signal peptide" evidence="3">
    <location>
        <begin position="1"/>
        <end position="20"/>
    </location>
</feature>
<evidence type="ECO:0000256" key="1">
    <source>
        <dbReference type="ARBA" id="ARBA00007613"/>
    </source>
</evidence>
<evidence type="ECO:0000256" key="2">
    <source>
        <dbReference type="SAM" id="Coils"/>
    </source>
</evidence>
<proteinExistence type="inferred from homology"/>
<accession>A0A9D2BFG4</accession>
<protein>
    <submittedName>
        <fullName evidence="4">TolC family protein</fullName>
    </submittedName>
</protein>